<keyword evidence="5 6" id="KW-0472">Membrane</keyword>
<dbReference type="EMBL" id="CP022603">
    <property type="protein sequence ID" value="ASV84884.1"/>
    <property type="molecule type" value="Genomic_DNA"/>
</dbReference>
<comment type="subcellular location">
    <subcellularLocation>
        <location evidence="1">Membrane</location>
        <topology evidence="1">Multi-pass membrane protein</topology>
    </subcellularLocation>
</comment>
<protein>
    <submittedName>
        <fullName evidence="8">Major Facilitator Superfamily protein</fullName>
    </submittedName>
</protein>
<keyword evidence="4 6" id="KW-1133">Transmembrane helix</keyword>
<evidence type="ECO:0000256" key="6">
    <source>
        <dbReference type="SAM" id="Phobius"/>
    </source>
</evidence>
<dbReference type="Gene3D" id="1.20.1250.20">
    <property type="entry name" value="MFS general substrate transporter like domains"/>
    <property type="match status" value="2"/>
</dbReference>
<feature type="transmembrane region" description="Helical" evidence="6">
    <location>
        <begin position="300"/>
        <end position="319"/>
    </location>
</feature>
<feature type="transmembrane region" description="Helical" evidence="6">
    <location>
        <begin position="140"/>
        <end position="160"/>
    </location>
</feature>
<dbReference type="KEGG" id="och:CES85_5688"/>
<dbReference type="Proteomes" id="UP000215256">
    <property type="component" value="Chromosome 2"/>
</dbReference>
<evidence type="ECO:0000256" key="4">
    <source>
        <dbReference type="ARBA" id="ARBA00022989"/>
    </source>
</evidence>
<keyword evidence="2" id="KW-0813">Transport</keyword>
<dbReference type="PANTHER" id="PTHR43791">
    <property type="entry name" value="PERMEASE-RELATED"/>
    <property type="match status" value="1"/>
</dbReference>
<dbReference type="InterPro" id="IPR020846">
    <property type="entry name" value="MFS_dom"/>
</dbReference>
<feature type="transmembrane region" description="Helical" evidence="6">
    <location>
        <begin position="235"/>
        <end position="254"/>
    </location>
</feature>
<feature type="transmembrane region" description="Helical" evidence="6">
    <location>
        <begin position="35"/>
        <end position="54"/>
    </location>
</feature>
<evidence type="ECO:0000256" key="2">
    <source>
        <dbReference type="ARBA" id="ARBA00022448"/>
    </source>
</evidence>
<evidence type="ECO:0000256" key="5">
    <source>
        <dbReference type="ARBA" id="ARBA00023136"/>
    </source>
</evidence>
<evidence type="ECO:0000259" key="7">
    <source>
        <dbReference type="PROSITE" id="PS50850"/>
    </source>
</evidence>
<feature type="transmembrane region" description="Helical" evidence="6">
    <location>
        <begin position="74"/>
        <end position="94"/>
    </location>
</feature>
<feature type="transmembrane region" description="Helical" evidence="6">
    <location>
        <begin position="209"/>
        <end position="229"/>
    </location>
</feature>
<name>A0A248UDZ8_9HYPH</name>
<dbReference type="PROSITE" id="PS50850">
    <property type="entry name" value="MFS"/>
    <property type="match status" value="1"/>
</dbReference>
<dbReference type="AlphaFoldDB" id="A0A248UDZ8"/>
<feature type="transmembrane region" description="Helical" evidence="6">
    <location>
        <begin position="180"/>
        <end position="202"/>
    </location>
</feature>
<reference evidence="8 9" key="1">
    <citation type="submission" date="2017-07" db="EMBL/GenBank/DDBJ databases">
        <title>Phylogenetic study on the rhizospheric bacterium Ochrobactrum sp. A44.</title>
        <authorList>
            <person name="Krzyzanowska D.M."/>
            <person name="Ossowicki A."/>
            <person name="Rajewska M."/>
            <person name="Maciag T."/>
            <person name="Kaczynski Z."/>
            <person name="Czerwicka M."/>
            <person name="Jafra S."/>
        </authorList>
    </citation>
    <scope>NUCLEOTIDE SEQUENCE [LARGE SCALE GENOMIC DNA]</scope>
    <source>
        <strain evidence="8 9">A44</strain>
    </source>
</reference>
<evidence type="ECO:0000313" key="8">
    <source>
        <dbReference type="EMBL" id="ASV84884.1"/>
    </source>
</evidence>
<dbReference type="SUPFAM" id="SSF103473">
    <property type="entry name" value="MFS general substrate transporter"/>
    <property type="match status" value="1"/>
</dbReference>
<dbReference type="GO" id="GO:0016020">
    <property type="term" value="C:membrane"/>
    <property type="evidence" value="ECO:0007669"/>
    <property type="project" value="UniProtKB-SubCell"/>
</dbReference>
<keyword evidence="3 6" id="KW-0812">Transmembrane</keyword>
<gene>
    <name evidence="8" type="ORF">CES85_5688</name>
</gene>
<dbReference type="InterPro" id="IPR011701">
    <property type="entry name" value="MFS"/>
</dbReference>
<proteinExistence type="predicted"/>
<evidence type="ECO:0000256" key="1">
    <source>
        <dbReference type="ARBA" id="ARBA00004141"/>
    </source>
</evidence>
<dbReference type="GO" id="GO:0022857">
    <property type="term" value="F:transmembrane transporter activity"/>
    <property type="evidence" value="ECO:0007669"/>
    <property type="project" value="InterPro"/>
</dbReference>
<sequence>MLLGRFLLGVAEAGFTPAVYYLFSKWFIRAYRPLVLVIYSALLGVSSVLGPTLAGFLVEGGDNLDIASFPGWRFLLLILGIFALIAAIPARLFIVESPAEAPWLTSLEKDRYQAILDADAERANVPSVSSWQVIRDWRPWVMGIGFFSMFYATYTITVWAPTIVFGFQQQFDTHFTTLQASLIAGIPMLFGVLCAFAAALLAGRTGRSAPLAAAAALIGAAGCVSTTFATGPFSTIASLSMVALAGQVGANLFIPIVTRVFAGSGAYAAIALVNSMGAFAGFVSPTVTGWLADLTSNQNSGFYVMSIVLVIGAGITVFTEQRAREVERSRIR</sequence>
<feature type="transmembrane region" description="Helical" evidence="6">
    <location>
        <begin position="6"/>
        <end position="23"/>
    </location>
</feature>
<dbReference type="InterPro" id="IPR036259">
    <property type="entry name" value="MFS_trans_sf"/>
</dbReference>
<evidence type="ECO:0000256" key="3">
    <source>
        <dbReference type="ARBA" id="ARBA00022692"/>
    </source>
</evidence>
<organism evidence="8 9">
    <name type="scientific">Ochrobactrum quorumnocens</name>
    <dbReference type="NCBI Taxonomy" id="271865"/>
    <lineage>
        <taxon>Bacteria</taxon>
        <taxon>Pseudomonadati</taxon>
        <taxon>Pseudomonadota</taxon>
        <taxon>Alphaproteobacteria</taxon>
        <taxon>Hyphomicrobiales</taxon>
        <taxon>Brucellaceae</taxon>
        <taxon>Brucella/Ochrobactrum group</taxon>
        <taxon>Ochrobactrum</taxon>
    </lineage>
</organism>
<feature type="transmembrane region" description="Helical" evidence="6">
    <location>
        <begin position="266"/>
        <end position="288"/>
    </location>
</feature>
<evidence type="ECO:0000313" key="9">
    <source>
        <dbReference type="Proteomes" id="UP000215256"/>
    </source>
</evidence>
<feature type="domain" description="Major facilitator superfamily (MFS) profile" evidence="7">
    <location>
        <begin position="1"/>
        <end position="324"/>
    </location>
</feature>
<dbReference type="PANTHER" id="PTHR43791:SF36">
    <property type="entry name" value="TRANSPORTER, PUTATIVE (AFU_ORTHOLOGUE AFUA_6G08340)-RELATED"/>
    <property type="match status" value="1"/>
</dbReference>
<accession>A0A248UDZ8</accession>
<dbReference type="Pfam" id="PF07690">
    <property type="entry name" value="MFS_1"/>
    <property type="match status" value="1"/>
</dbReference>